<protein>
    <submittedName>
        <fullName evidence="1">Uncharacterized protein</fullName>
    </submittedName>
</protein>
<name>A0A2T7NU68_POMCA</name>
<evidence type="ECO:0000313" key="2">
    <source>
        <dbReference type="Proteomes" id="UP000245119"/>
    </source>
</evidence>
<organism evidence="1 2">
    <name type="scientific">Pomacea canaliculata</name>
    <name type="common">Golden apple snail</name>
    <dbReference type="NCBI Taxonomy" id="400727"/>
    <lineage>
        <taxon>Eukaryota</taxon>
        <taxon>Metazoa</taxon>
        <taxon>Spiralia</taxon>
        <taxon>Lophotrochozoa</taxon>
        <taxon>Mollusca</taxon>
        <taxon>Gastropoda</taxon>
        <taxon>Caenogastropoda</taxon>
        <taxon>Architaenioglossa</taxon>
        <taxon>Ampullarioidea</taxon>
        <taxon>Ampullariidae</taxon>
        <taxon>Pomacea</taxon>
    </lineage>
</organism>
<dbReference type="OrthoDB" id="428480at2759"/>
<dbReference type="Gene3D" id="2.60.40.290">
    <property type="match status" value="1"/>
</dbReference>
<dbReference type="InterPro" id="IPR008965">
    <property type="entry name" value="CBM2/CBM3_carb-bd_dom_sf"/>
</dbReference>
<dbReference type="Proteomes" id="UP000245119">
    <property type="component" value="Linkage Group LG9"/>
</dbReference>
<reference evidence="1 2" key="1">
    <citation type="submission" date="2018-04" db="EMBL/GenBank/DDBJ databases">
        <title>The genome of golden apple snail Pomacea canaliculata provides insight into stress tolerance and invasive adaptation.</title>
        <authorList>
            <person name="Liu C."/>
            <person name="Liu B."/>
            <person name="Ren Y."/>
            <person name="Zhang Y."/>
            <person name="Wang H."/>
            <person name="Li S."/>
            <person name="Jiang F."/>
            <person name="Yin L."/>
            <person name="Zhang G."/>
            <person name="Qian W."/>
            <person name="Fan W."/>
        </authorList>
    </citation>
    <scope>NUCLEOTIDE SEQUENCE [LARGE SCALE GENOMIC DNA]</scope>
    <source>
        <strain evidence="1">SZHN2017</strain>
        <tissue evidence="1">Muscle</tissue>
    </source>
</reference>
<dbReference type="EMBL" id="PZQS01000009">
    <property type="protein sequence ID" value="PVD24702.1"/>
    <property type="molecule type" value="Genomic_DNA"/>
</dbReference>
<dbReference type="GO" id="GO:0030247">
    <property type="term" value="F:polysaccharide binding"/>
    <property type="evidence" value="ECO:0007669"/>
    <property type="project" value="InterPro"/>
</dbReference>
<keyword evidence="2" id="KW-1185">Reference proteome</keyword>
<gene>
    <name evidence="1" type="ORF">C0Q70_15187</name>
</gene>
<proteinExistence type="predicted"/>
<accession>A0A2T7NU68</accession>
<dbReference type="InterPro" id="IPR012291">
    <property type="entry name" value="CBM2_carb-bd_dom_sf"/>
</dbReference>
<sequence length="208" mass="23385">MEDEGGIPQLNQEELDELAATLDIQYAILDNLTGGHDTYTAAITIANKGETQLQFGNWAIYFSHIRMIEPEHLPCKGGVNLPGGLNLCHINGCFKIGASAVNNEHIRAATCSVILTQRYISNVHDKTPAQDTEAYHLQWMVKTAGSYLGSYKFRHFSGHSDPLEHMKPMELCQWLFHPGCTLRLSHRGNHVDVARNFHCKETIMRLLE</sequence>
<dbReference type="SUPFAM" id="SSF49384">
    <property type="entry name" value="Carbohydrate-binding domain"/>
    <property type="match status" value="1"/>
</dbReference>
<comment type="caution">
    <text evidence="1">The sequence shown here is derived from an EMBL/GenBank/DDBJ whole genome shotgun (WGS) entry which is preliminary data.</text>
</comment>
<dbReference type="AlphaFoldDB" id="A0A2T7NU68"/>
<dbReference type="GO" id="GO:0004553">
    <property type="term" value="F:hydrolase activity, hydrolyzing O-glycosyl compounds"/>
    <property type="evidence" value="ECO:0007669"/>
    <property type="project" value="InterPro"/>
</dbReference>
<evidence type="ECO:0000313" key="1">
    <source>
        <dbReference type="EMBL" id="PVD24702.1"/>
    </source>
</evidence>